<dbReference type="EMBL" id="SMTL01000013">
    <property type="protein sequence ID" value="TDK29311.1"/>
    <property type="molecule type" value="Genomic_DNA"/>
</dbReference>
<organism evidence="5 6">
    <name type="scientific">Rhizobium deserti</name>
    <dbReference type="NCBI Taxonomy" id="2547961"/>
    <lineage>
        <taxon>Bacteria</taxon>
        <taxon>Pseudomonadati</taxon>
        <taxon>Pseudomonadota</taxon>
        <taxon>Alphaproteobacteria</taxon>
        <taxon>Hyphomicrobiales</taxon>
        <taxon>Rhizobiaceae</taxon>
        <taxon>Rhizobium/Agrobacterium group</taxon>
        <taxon>Rhizobium</taxon>
    </lineage>
</organism>
<comment type="caution">
    <text evidence="5">The sequence shown here is derived from an EMBL/GenBank/DDBJ whole genome shotgun (WGS) entry which is preliminary data.</text>
</comment>
<dbReference type="SMART" id="SM00345">
    <property type="entry name" value="HTH_GNTR"/>
    <property type="match status" value="1"/>
</dbReference>
<dbReference type="Pfam" id="PF00392">
    <property type="entry name" value="GntR"/>
    <property type="match status" value="1"/>
</dbReference>
<keyword evidence="1" id="KW-0805">Transcription regulation</keyword>
<gene>
    <name evidence="5" type="ORF">E2F50_22705</name>
</gene>
<keyword evidence="6" id="KW-1185">Reference proteome</keyword>
<evidence type="ECO:0000256" key="3">
    <source>
        <dbReference type="ARBA" id="ARBA00023163"/>
    </source>
</evidence>
<evidence type="ECO:0000256" key="1">
    <source>
        <dbReference type="ARBA" id="ARBA00023015"/>
    </source>
</evidence>
<evidence type="ECO:0000256" key="2">
    <source>
        <dbReference type="ARBA" id="ARBA00023125"/>
    </source>
</evidence>
<dbReference type="PANTHER" id="PTHR43537:SF20">
    <property type="entry name" value="HTH-TYPE TRANSCRIPTIONAL REPRESSOR GLAR"/>
    <property type="match status" value="1"/>
</dbReference>
<dbReference type="InterPro" id="IPR011711">
    <property type="entry name" value="GntR_C"/>
</dbReference>
<sequence>MLIRARDQAVNPDDTWLRSGEAGETISDVVFRQVRADIIAGVLAPGSKIKLEQAKERYSISVSSLREILSRLAAENLVKAEGQKGFEVSPASEQELLELADLRILLETHAMELSFATGDLEWEGRIVAARHKLEAAERALLSGDASRTIDWVHYDWQFHRSIVSACNSTTLMSNLSSVFDRFLRYHLLAKSFRGTAVADDHKLLFELALARDVQQTQRVIRQHVMSGVEHVLKETCF</sequence>
<feature type="domain" description="HTH gntR-type" evidence="4">
    <location>
        <begin position="24"/>
        <end position="91"/>
    </location>
</feature>
<dbReference type="GO" id="GO:0003700">
    <property type="term" value="F:DNA-binding transcription factor activity"/>
    <property type="evidence" value="ECO:0007669"/>
    <property type="project" value="InterPro"/>
</dbReference>
<accession>A0A4R5U5W5</accession>
<dbReference type="PROSITE" id="PS50949">
    <property type="entry name" value="HTH_GNTR"/>
    <property type="match status" value="1"/>
</dbReference>
<evidence type="ECO:0000259" key="4">
    <source>
        <dbReference type="PROSITE" id="PS50949"/>
    </source>
</evidence>
<dbReference type="InterPro" id="IPR000524">
    <property type="entry name" value="Tscrpt_reg_HTH_GntR"/>
</dbReference>
<keyword evidence="3" id="KW-0804">Transcription</keyword>
<dbReference type="SUPFAM" id="SSF46785">
    <property type="entry name" value="Winged helix' DNA-binding domain"/>
    <property type="match status" value="1"/>
</dbReference>
<dbReference type="PANTHER" id="PTHR43537">
    <property type="entry name" value="TRANSCRIPTIONAL REGULATOR, GNTR FAMILY"/>
    <property type="match status" value="1"/>
</dbReference>
<evidence type="ECO:0000313" key="6">
    <source>
        <dbReference type="Proteomes" id="UP000295238"/>
    </source>
</evidence>
<name>A0A4R5U5W5_9HYPH</name>
<dbReference type="InterPro" id="IPR008920">
    <property type="entry name" value="TF_FadR/GntR_C"/>
</dbReference>
<dbReference type="AlphaFoldDB" id="A0A4R5U5W5"/>
<dbReference type="Pfam" id="PF07729">
    <property type="entry name" value="FCD"/>
    <property type="match status" value="1"/>
</dbReference>
<dbReference type="Gene3D" id="1.10.10.10">
    <property type="entry name" value="Winged helix-like DNA-binding domain superfamily/Winged helix DNA-binding domain"/>
    <property type="match status" value="1"/>
</dbReference>
<dbReference type="SMART" id="SM00895">
    <property type="entry name" value="FCD"/>
    <property type="match status" value="1"/>
</dbReference>
<dbReference type="InterPro" id="IPR036388">
    <property type="entry name" value="WH-like_DNA-bd_sf"/>
</dbReference>
<protein>
    <submittedName>
        <fullName evidence="5">FCD domain-containing protein</fullName>
    </submittedName>
</protein>
<reference evidence="5 6" key="1">
    <citation type="submission" date="2019-03" db="EMBL/GenBank/DDBJ databases">
        <title>Rhizobium sp. nov., an bacterium isolated from biocrust in Mu Us Desert.</title>
        <authorList>
            <person name="Lixiong L."/>
        </authorList>
    </citation>
    <scope>NUCLEOTIDE SEQUENCE [LARGE SCALE GENOMIC DNA]</scope>
    <source>
        <strain evidence="5 6">SPY-1</strain>
    </source>
</reference>
<dbReference type="GO" id="GO:0003677">
    <property type="term" value="F:DNA binding"/>
    <property type="evidence" value="ECO:0007669"/>
    <property type="project" value="UniProtKB-KW"/>
</dbReference>
<evidence type="ECO:0000313" key="5">
    <source>
        <dbReference type="EMBL" id="TDK29311.1"/>
    </source>
</evidence>
<dbReference type="InterPro" id="IPR036390">
    <property type="entry name" value="WH_DNA-bd_sf"/>
</dbReference>
<keyword evidence="2" id="KW-0238">DNA-binding</keyword>
<dbReference type="Gene3D" id="1.20.120.530">
    <property type="entry name" value="GntR ligand-binding domain-like"/>
    <property type="match status" value="1"/>
</dbReference>
<proteinExistence type="predicted"/>
<dbReference type="OrthoDB" id="8680240at2"/>
<dbReference type="Proteomes" id="UP000295238">
    <property type="component" value="Unassembled WGS sequence"/>
</dbReference>
<dbReference type="SUPFAM" id="SSF48008">
    <property type="entry name" value="GntR ligand-binding domain-like"/>
    <property type="match status" value="1"/>
</dbReference>
<dbReference type="RefSeq" id="WP_133318465.1">
    <property type="nucleotide sequence ID" value="NZ_SMTL01000013.1"/>
</dbReference>